<dbReference type="InterPro" id="IPR012338">
    <property type="entry name" value="Beta-lactam/transpept-like"/>
</dbReference>
<dbReference type="PANTHER" id="PTHR30023">
    <property type="entry name" value="D-ALANYL-D-ALANINE CARBOXYPEPTIDASE"/>
    <property type="match status" value="1"/>
</dbReference>
<dbReference type="PANTHER" id="PTHR30023:SF0">
    <property type="entry name" value="PENICILLIN-SENSITIVE CARBOXYPEPTIDASE A"/>
    <property type="match status" value="1"/>
</dbReference>
<keyword evidence="5" id="KW-1185">Reference proteome</keyword>
<dbReference type="Gene3D" id="3.50.80.20">
    <property type="entry name" value="D-Ala-D-Ala carboxypeptidase C, peptidase S13"/>
    <property type="match status" value="1"/>
</dbReference>
<dbReference type="PRINTS" id="PR00922">
    <property type="entry name" value="DADACBPTASE3"/>
</dbReference>
<dbReference type="NCBIfam" id="TIGR00666">
    <property type="entry name" value="PBP4"/>
    <property type="match status" value="1"/>
</dbReference>
<dbReference type="eggNOG" id="COG2027">
    <property type="taxonomic scope" value="Bacteria"/>
</dbReference>
<reference evidence="5" key="1">
    <citation type="submission" date="2011-04" db="EMBL/GenBank/DDBJ databases">
        <title>The complete genome of Porphyromonas asaccharolytica DSM 20707.</title>
        <authorList>
            <person name="Lucas S."/>
            <person name="Han J."/>
            <person name="Lapidus A."/>
            <person name="Bruce D."/>
            <person name="Goodwin L."/>
            <person name="Pitluck S."/>
            <person name="Peters L."/>
            <person name="Kyrpides N."/>
            <person name="Mavromatis K."/>
            <person name="Ivanova N."/>
            <person name="Ovchinnikova G."/>
            <person name="Pagani I."/>
            <person name="Lu M."/>
            <person name="Detter J.C."/>
            <person name="Tapia R."/>
            <person name="Han C."/>
            <person name="Land M."/>
            <person name="Hauser L."/>
            <person name="Markowitz V."/>
            <person name="Cheng J.-F."/>
            <person name="Hugenholtz P."/>
            <person name="Woyke T."/>
            <person name="Wu D."/>
            <person name="Gronow S."/>
            <person name="Wellnitz S."/>
            <person name="Brambilla E."/>
            <person name="Klenk H.-P."/>
            <person name="Eisen J.A."/>
        </authorList>
    </citation>
    <scope>NUCLEOTIDE SEQUENCE [LARGE SCALE GENOMIC DNA]</scope>
    <source>
        <strain evidence="5">ATCC 25260 / DSM 20707 / VPI 4198</strain>
    </source>
</reference>
<keyword evidence="3" id="KW-0732">Signal</keyword>
<proteinExistence type="inferred from homology"/>
<evidence type="ECO:0000256" key="3">
    <source>
        <dbReference type="SAM" id="SignalP"/>
    </source>
</evidence>
<dbReference type="Proteomes" id="UP000006545">
    <property type="component" value="Chromosome"/>
</dbReference>
<keyword evidence="4" id="KW-0645">Protease</keyword>
<evidence type="ECO:0000256" key="2">
    <source>
        <dbReference type="ARBA" id="ARBA00022801"/>
    </source>
</evidence>
<dbReference type="Gene3D" id="3.40.710.10">
    <property type="entry name" value="DD-peptidase/beta-lactamase superfamily"/>
    <property type="match status" value="2"/>
</dbReference>
<evidence type="ECO:0000313" key="5">
    <source>
        <dbReference type="Proteomes" id="UP000006545"/>
    </source>
</evidence>
<dbReference type="AlphaFoldDB" id="F4KLN7"/>
<comment type="similarity">
    <text evidence="1">Belongs to the peptidase S13 family.</text>
</comment>
<dbReference type="GO" id="GO:0006508">
    <property type="term" value="P:proteolysis"/>
    <property type="evidence" value="ECO:0007669"/>
    <property type="project" value="InterPro"/>
</dbReference>
<dbReference type="RefSeq" id="WP_013759832.1">
    <property type="nucleotide sequence ID" value="NC_015501.1"/>
</dbReference>
<gene>
    <name evidence="4" type="ordered locus">Poras_0190</name>
</gene>
<dbReference type="EMBL" id="CP002689">
    <property type="protein sequence ID" value="AEE12144.1"/>
    <property type="molecule type" value="Genomic_DNA"/>
</dbReference>
<dbReference type="HOGENOM" id="CLU_017692_1_2_10"/>
<dbReference type="STRING" id="879243.Poras_0190"/>
<accession>F4KLN7</accession>
<feature type="chain" id="PRO_5003309925" evidence="3">
    <location>
        <begin position="24"/>
        <end position="501"/>
    </location>
</feature>
<dbReference type="GO" id="GO:0000270">
    <property type="term" value="P:peptidoglycan metabolic process"/>
    <property type="evidence" value="ECO:0007669"/>
    <property type="project" value="TreeGrafter"/>
</dbReference>
<dbReference type="OrthoDB" id="9802627at2"/>
<dbReference type="KEGG" id="pah:Poras_0190"/>
<keyword evidence="2" id="KW-0378">Hydrolase</keyword>
<evidence type="ECO:0000313" key="4">
    <source>
        <dbReference type="EMBL" id="AEE12144.1"/>
    </source>
</evidence>
<dbReference type="InterPro" id="IPR000667">
    <property type="entry name" value="Peptidase_S13"/>
</dbReference>
<keyword evidence="4" id="KW-0121">Carboxypeptidase</keyword>
<organism evidence="4 5">
    <name type="scientific">Porphyromonas asaccharolytica (strain ATCC 25260 / DSM 20707 / BCRC 10618 / CCUG 7834 / JCM 6326 / LMG 13178 / VPI 4198 / B440)</name>
    <name type="common">Bacteroides asaccharolyticus</name>
    <dbReference type="NCBI Taxonomy" id="879243"/>
    <lineage>
        <taxon>Bacteria</taxon>
        <taxon>Pseudomonadati</taxon>
        <taxon>Bacteroidota</taxon>
        <taxon>Bacteroidia</taxon>
        <taxon>Bacteroidales</taxon>
        <taxon>Porphyromonadaceae</taxon>
        <taxon>Porphyromonas</taxon>
    </lineage>
</organism>
<sequence>MQLRSTTLYPLLLLLLLPLSGWAQEDHIDTTQAVQILQQAEQRGEARYGVSVWRIDEDKPLLDYRSRERFTPASVTKIFSSATALIALGADYQFPTEIGYRGDITNDGVLKGDLIIVGHGDPSLESKHYPRRKGIFYEQVYLALQQAGIRQIRGRIIVDASAYCDEGYLDVWPREDWGRRYAPAVYGVNLCDNIMQVGISAQEVAKGAKAPTFLHPSTPGHAWQMDIQLVKRGRLLAISADRNSRTTRRLSGRLVRGSSKRQVIACDLSNPAMALALQLAEHLQQRGIELTDCQSVAYYDKSAPALTTLLDIYLSPHLSELIRTCNYHSVNLYAEALLRSIGNRFGSVQQGGCISTSEALRQEMNYWRETCSLSANELELYDGSGLSPRSKLSPYALTAALRQVYRLPLPLSDPFILSLPQVGREGTVRKLLSASQLTAYFKSGSIRGVQNYAGYVSYNGHTYCVSLLANDMRHRGTTRRTMTQVLEALFPNSPTTRASNP</sequence>
<dbReference type="Pfam" id="PF02113">
    <property type="entry name" value="Peptidase_S13"/>
    <property type="match status" value="1"/>
</dbReference>
<dbReference type="SUPFAM" id="SSF56601">
    <property type="entry name" value="beta-lactamase/transpeptidase-like"/>
    <property type="match status" value="1"/>
</dbReference>
<dbReference type="GO" id="GO:0004185">
    <property type="term" value="F:serine-type carboxypeptidase activity"/>
    <property type="evidence" value="ECO:0007669"/>
    <property type="project" value="InterPro"/>
</dbReference>
<evidence type="ECO:0000256" key="1">
    <source>
        <dbReference type="ARBA" id="ARBA00006096"/>
    </source>
</evidence>
<feature type="signal peptide" evidence="3">
    <location>
        <begin position="1"/>
        <end position="23"/>
    </location>
</feature>
<name>F4KLN7_PORAD</name>
<protein>
    <submittedName>
        <fullName evidence="4">Peptidase S13 D-Ala-D-Ala carboxypeptidase C</fullName>
    </submittedName>
</protein>